<gene>
    <name evidence="9" type="ORF">WJX75_007985</name>
</gene>
<accession>A0ABR2YUM3</accession>
<evidence type="ECO:0000256" key="1">
    <source>
        <dbReference type="ARBA" id="ARBA00004370"/>
    </source>
</evidence>
<keyword evidence="10" id="KW-1185">Reference proteome</keyword>
<comment type="caution">
    <text evidence="9">The sequence shown here is derived from an EMBL/GenBank/DDBJ whole genome shotgun (WGS) entry which is preliminary data.</text>
</comment>
<organism evidence="9 10">
    <name type="scientific">Coccomyxa subellipsoidea</name>
    <dbReference type="NCBI Taxonomy" id="248742"/>
    <lineage>
        <taxon>Eukaryota</taxon>
        <taxon>Viridiplantae</taxon>
        <taxon>Chlorophyta</taxon>
        <taxon>core chlorophytes</taxon>
        <taxon>Trebouxiophyceae</taxon>
        <taxon>Trebouxiophyceae incertae sedis</taxon>
        <taxon>Coccomyxaceae</taxon>
        <taxon>Coccomyxa</taxon>
    </lineage>
</organism>
<dbReference type="InterPro" id="IPR013057">
    <property type="entry name" value="AA_transpt_TM"/>
</dbReference>
<evidence type="ECO:0000256" key="4">
    <source>
        <dbReference type="ARBA" id="ARBA00022970"/>
    </source>
</evidence>
<dbReference type="Pfam" id="PF01490">
    <property type="entry name" value="Aa_trans"/>
    <property type="match status" value="1"/>
</dbReference>
<reference evidence="9 10" key="1">
    <citation type="journal article" date="2024" name="Nat. Commun.">
        <title>Phylogenomics reveals the evolutionary origins of lichenization in chlorophyte algae.</title>
        <authorList>
            <person name="Puginier C."/>
            <person name="Libourel C."/>
            <person name="Otte J."/>
            <person name="Skaloud P."/>
            <person name="Haon M."/>
            <person name="Grisel S."/>
            <person name="Petersen M."/>
            <person name="Berrin J.G."/>
            <person name="Delaux P.M."/>
            <person name="Dal Grande F."/>
            <person name="Keller J."/>
        </authorList>
    </citation>
    <scope>NUCLEOTIDE SEQUENCE [LARGE SCALE GENOMIC DNA]</scope>
    <source>
        <strain evidence="9 10">SAG 216-7</strain>
    </source>
</reference>
<keyword evidence="6 7" id="KW-0472">Membrane</keyword>
<evidence type="ECO:0000313" key="9">
    <source>
        <dbReference type="EMBL" id="KAK9915357.1"/>
    </source>
</evidence>
<evidence type="ECO:0000259" key="8">
    <source>
        <dbReference type="Pfam" id="PF01490"/>
    </source>
</evidence>
<comment type="subcellular location">
    <subcellularLocation>
        <location evidence="1">Membrane</location>
    </subcellularLocation>
</comment>
<evidence type="ECO:0000256" key="7">
    <source>
        <dbReference type="SAM" id="Phobius"/>
    </source>
</evidence>
<keyword evidence="4" id="KW-0029">Amino-acid transport</keyword>
<feature type="domain" description="Amino acid transporter transmembrane" evidence="8">
    <location>
        <begin position="61"/>
        <end position="224"/>
    </location>
</feature>
<name>A0ABR2YUM3_9CHLO</name>
<evidence type="ECO:0000256" key="3">
    <source>
        <dbReference type="ARBA" id="ARBA00022692"/>
    </source>
</evidence>
<evidence type="ECO:0000256" key="6">
    <source>
        <dbReference type="ARBA" id="ARBA00023136"/>
    </source>
</evidence>
<feature type="transmembrane region" description="Helical" evidence="7">
    <location>
        <begin position="89"/>
        <end position="117"/>
    </location>
</feature>
<evidence type="ECO:0000256" key="5">
    <source>
        <dbReference type="ARBA" id="ARBA00022989"/>
    </source>
</evidence>
<protein>
    <recommendedName>
        <fullName evidence="8">Amino acid transporter transmembrane domain-containing protein</fullName>
    </recommendedName>
</protein>
<feature type="transmembrane region" description="Helical" evidence="7">
    <location>
        <begin position="192"/>
        <end position="210"/>
    </location>
</feature>
<keyword evidence="2" id="KW-0813">Transport</keyword>
<proteinExistence type="predicted"/>
<evidence type="ECO:0000313" key="10">
    <source>
        <dbReference type="Proteomes" id="UP001491310"/>
    </source>
</evidence>
<sequence length="236" mass="25717">MTSKRVAGDNERTALSKETFSDSFQSLQVDKASPQTPGGAHKGGGRIGCMQFIIKLCTEGHTAWDCLLTVACAQIGQVMLVMPHSMALLGIKVGIVVALVAAIGGLWTMFLLASLFLEMKTRLIKSGGWYDASGKRRTVTQYHEVMGFHAGPIMKYVSQIVIAVHLVGTCTAQIVACAGNNYSITLAHDKRFYTLVWGAVLMCFSFVPTFRHFRIINIVALLGTCYTGKSHRIHCS</sequence>
<dbReference type="Proteomes" id="UP001491310">
    <property type="component" value="Unassembled WGS sequence"/>
</dbReference>
<dbReference type="EMBL" id="JALJOT010000005">
    <property type="protein sequence ID" value="KAK9915357.1"/>
    <property type="molecule type" value="Genomic_DNA"/>
</dbReference>
<evidence type="ECO:0000256" key="2">
    <source>
        <dbReference type="ARBA" id="ARBA00022448"/>
    </source>
</evidence>
<keyword evidence="5 7" id="KW-1133">Transmembrane helix</keyword>
<dbReference type="PANTHER" id="PTHR48017">
    <property type="entry name" value="OS05G0424000 PROTEIN-RELATED"/>
    <property type="match status" value="1"/>
</dbReference>
<keyword evidence="3 7" id="KW-0812">Transmembrane</keyword>